<evidence type="ECO:0000313" key="2">
    <source>
        <dbReference type="EMBL" id="KAJ7734329.1"/>
    </source>
</evidence>
<dbReference type="EMBL" id="JARJLG010000162">
    <property type="protein sequence ID" value="KAJ7734329.1"/>
    <property type="molecule type" value="Genomic_DNA"/>
</dbReference>
<reference evidence="2" key="1">
    <citation type="submission" date="2023-03" db="EMBL/GenBank/DDBJ databases">
        <title>Massive genome expansion in bonnet fungi (Mycena s.s.) driven by repeated elements and novel gene families across ecological guilds.</title>
        <authorList>
            <consortium name="Lawrence Berkeley National Laboratory"/>
            <person name="Harder C.B."/>
            <person name="Miyauchi S."/>
            <person name="Viragh M."/>
            <person name="Kuo A."/>
            <person name="Thoen E."/>
            <person name="Andreopoulos B."/>
            <person name="Lu D."/>
            <person name="Skrede I."/>
            <person name="Drula E."/>
            <person name="Henrissat B."/>
            <person name="Morin E."/>
            <person name="Kohler A."/>
            <person name="Barry K."/>
            <person name="LaButti K."/>
            <person name="Morin E."/>
            <person name="Salamov A."/>
            <person name="Lipzen A."/>
            <person name="Mereny Z."/>
            <person name="Hegedus B."/>
            <person name="Baldrian P."/>
            <person name="Stursova M."/>
            <person name="Weitz H."/>
            <person name="Taylor A."/>
            <person name="Grigoriev I.V."/>
            <person name="Nagy L.G."/>
            <person name="Martin F."/>
            <person name="Kauserud H."/>
        </authorList>
    </citation>
    <scope>NUCLEOTIDE SEQUENCE</scope>
    <source>
        <strain evidence="2">CBHHK188m</strain>
    </source>
</reference>
<comment type="caution">
    <text evidence="2">The sequence shown here is derived from an EMBL/GenBank/DDBJ whole genome shotgun (WGS) entry which is preliminary data.</text>
</comment>
<evidence type="ECO:0000256" key="1">
    <source>
        <dbReference type="SAM" id="MobiDB-lite"/>
    </source>
</evidence>
<proteinExistence type="predicted"/>
<protein>
    <submittedName>
        <fullName evidence="2">Uncharacterized protein</fullName>
    </submittedName>
</protein>
<dbReference type="AlphaFoldDB" id="A0AAD7MVC7"/>
<name>A0AAD7MVC7_9AGAR</name>
<gene>
    <name evidence="2" type="ORF">DFH07DRAFT_944719</name>
</gene>
<feature type="compositionally biased region" description="Polar residues" evidence="1">
    <location>
        <begin position="163"/>
        <end position="174"/>
    </location>
</feature>
<keyword evidence="3" id="KW-1185">Reference proteome</keyword>
<dbReference type="Proteomes" id="UP001215280">
    <property type="component" value="Unassembled WGS sequence"/>
</dbReference>
<evidence type="ECO:0000313" key="3">
    <source>
        <dbReference type="Proteomes" id="UP001215280"/>
    </source>
</evidence>
<sequence length="229" mass="26144">MASVEDSVVHSRWAWPASLPRLAEFELAWAGLRGLGLDGLGTCGSRIPPGERQPRTLRLVNDHWITVIRIREKGRTIFVDAIIQFAIVVHLVQNGAGNNFDAVIGSTQNFKLPARQTGYESSWKDQLQNPDPAKGVERTIVTGVRSVDQLRRDLRQHNETLRNKYSTPGRLNTARQEEEEQRHSRLLPAPAVEHTERMEMLTLALRVVTDPSRYRYSAINRRMAYEKRQ</sequence>
<accession>A0AAD7MVC7</accession>
<organism evidence="2 3">
    <name type="scientific">Mycena maculata</name>
    <dbReference type="NCBI Taxonomy" id="230809"/>
    <lineage>
        <taxon>Eukaryota</taxon>
        <taxon>Fungi</taxon>
        <taxon>Dikarya</taxon>
        <taxon>Basidiomycota</taxon>
        <taxon>Agaricomycotina</taxon>
        <taxon>Agaricomycetes</taxon>
        <taxon>Agaricomycetidae</taxon>
        <taxon>Agaricales</taxon>
        <taxon>Marasmiineae</taxon>
        <taxon>Mycenaceae</taxon>
        <taxon>Mycena</taxon>
    </lineage>
</organism>
<feature type="region of interest" description="Disordered" evidence="1">
    <location>
        <begin position="163"/>
        <end position="187"/>
    </location>
</feature>